<dbReference type="STRING" id="74557.A0A1W0A2L0"/>
<dbReference type="InterPro" id="IPR011992">
    <property type="entry name" value="EF-hand-dom_pair"/>
</dbReference>
<proteinExistence type="predicted"/>
<dbReference type="Pfam" id="PF13202">
    <property type="entry name" value="EF-hand_5"/>
    <property type="match status" value="1"/>
</dbReference>
<evidence type="ECO:0000313" key="7">
    <source>
        <dbReference type="Proteomes" id="UP000243217"/>
    </source>
</evidence>
<reference evidence="6 7" key="1">
    <citation type="journal article" date="2014" name="Genome Biol. Evol.">
        <title>The secreted proteins of Achlya hypogyna and Thraustotheca clavata identify the ancestral oomycete secretome and reveal gene acquisitions by horizontal gene transfer.</title>
        <authorList>
            <person name="Misner I."/>
            <person name="Blouin N."/>
            <person name="Leonard G."/>
            <person name="Richards T.A."/>
            <person name="Lane C.E."/>
        </authorList>
    </citation>
    <scope>NUCLEOTIDE SEQUENCE [LARGE SCALE GENOMIC DNA]</scope>
    <source>
        <strain evidence="6 7">ATCC 34112</strain>
    </source>
</reference>
<protein>
    <recommendedName>
        <fullName evidence="5">EF-hand domain-containing protein</fullName>
    </recommendedName>
</protein>
<feature type="domain" description="EF-hand" evidence="5">
    <location>
        <begin position="1210"/>
        <end position="1245"/>
    </location>
</feature>
<accession>A0A1W0A2L0</accession>
<dbReference type="Gene3D" id="2.130.10.10">
    <property type="entry name" value="YVTN repeat-like/Quinoprotein amine dehydrogenase"/>
    <property type="match status" value="3"/>
</dbReference>
<dbReference type="OrthoDB" id="186625at2759"/>
<keyword evidence="2" id="KW-0106">Calcium</keyword>
<dbReference type="InterPro" id="IPR018247">
    <property type="entry name" value="EF_Hand_1_Ca_BS"/>
</dbReference>
<dbReference type="InterPro" id="IPR002048">
    <property type="entry name" value="EF_hand_dom"/>
</dbReference>
<dbReference type="PROSITE" id="PS00018">
    <property type="entry name" value="EF_HAND_1"/>
    <property type="match status" value="3"/>
</dbReference>
<feature type="repeat" description="WD" evidence="3">
    <location>
        <begin position="591"/>
        <end position="623"/>
    </location>
</feature>
<evidence type="ECO:0000256" key="3">
    <source>
        <dbReference type="PROSITE-ProRule" id="PRU00221"/>
    </source>
</evidence>
<dbReference type="PROSITE" id="PS50222">
    <property type="entry name" value="EF_HAND_2"/>
    <property type="match status" value="4"/>
</dbReference>
<sequence length="1414" mass="162029">MTAKSPTGNSCLDIMMRLKINDLNALKEDFEAYGDVNLDGFVTLLLERLEWTEANVVELVHELIDLFNQIVINGRGIMVWDDFTSAMIEMGMRANISSNELPLCDMRYEENLQFVDTISRHPRCIQYIPELKRILIYDGNRPVLQVFDAGNILSLETSLDGHDDNHDANSLPTLPYLHEVHPLSYQSSYRKDQDEVRSERSPVQTVKYLTKMDIVVIAAGDLKMTFWNPIALLSAENPKPIHITETTHPQRIFEWAPQESRLFSIATDNLIIVWTITTRKKKSCSVTKSAILDAHRDIVQDLLLVNDDTLVSCGMDSLILIWDSHTLQCKSTRRGHKRGVRKLTKHSNSVFVSAGFEMDMLGWDVSGLSSSPIFKLAGHLAPVLDIQMVPHQSQAISVDEDGWFKWWNMTNLMAMDDGDRCLQTFRFGQDKYPWKPNSFTMFLNGETLLATGYHIKWIHRVRLKPRNFPSAACLFNQTTCTVLTTTDRDICIWDAVKGNLVQTFRGLSRTDITNVVLDTHERKFIVTNLSGDIYICNYLNGSLIKNFPKHAAPISCLEYCKEDRCVLTASLDRCLRLYDDDSNKPLLRSITDAHESDIKCIAFSYHLGLIATGSTDGTMKIWDYIYFLLEQSYREFDSDVTAVAFIDPYPIIVSGYDNGMIVLHTVRPVESPQWIFQFQIDSTSPTGGSVTSLQIYYDVLGGEAIAEGISTGRQLLYVGDQIGILRCWDIYPVLCNHNIQAADEDKLPHTSKTYHPRRRIIREDKRGAPRDFIAEPPPIIYSWQAHQMAIKRCSIVNNPIVCLLTCSLDKTTKVWAVNGTLLGIVGASPSFWQLNADTTIATEHKWANAVALWDRLKIAKNDKVLESFSKTRINRHRSMPSLNSPLMPLELDERDEKELVLGQLHGEETWKKSDIQVARELAWSIEAEKYKTRMQRIFKQPIEKKSEDEQFTIPIPHQNVLDSLAVDQQSENALLTTLPPLSSNQLSQMSFENKDNWTVNSLNRQKQIYNNLYSETTRNQRNLQIKKVPKLLNQVIDTNPSSFILEHLGPDIVLKKHIKKRENAPLSLSSSKSTPTLSHQRQDKNRRVSSVRLEKMQHNHIAAPLDVIIQNAKETLKTKSSPTRSMSVLNPQLTLEKYGGLFQDDDKVQIKPLKQHTKRKTIHSTTHIIVPTSTSQTNQEIQKNTYSIRDVVESDRQLLHQAFFGPYPREHVLEVVKIFVRIDVDNSGVIETNEFIDKMMQMKEEQADDTLYLYKLYFLDIKTKFLIRVFNQLDQDHNGQLDMPEVIKAVFPHANTRVRDEMLRFAKLAIAAERNERANTKELSAQAIADITSLFHMFDIDHNGSIEPIELLKEFKMNEKLYYNNRRSSEVNPTLATLGKWQLEDIMKIFQLYDVNANASLELPEFIELFRDTF</sequence>
<dbReference type="SUPFAM" id="SSF50978">
    <property type="entry name" value="WD40 repeat-like"/>
    <property type="match status" value="2"/>
</dbReference>
<comment type="caution">
    <text evidence="6">The sequence shown here is derived from an EMBL/GenBank/DDBJ whole genome shotgun (WGS) entry which is preliminary data.</text>
</comment>
<feature type="domain" description="EF-hand" evidence="5">
    <location>
        <begin position="1326"/>
        <end position="1361"/>
    </location>
</feature>
<dbReference type="PROSITE" id="PS50294">
    <property type="entry name" value="WD_REPEATS_REGION"/>
    <property type="match status" value="1"/>
</dbReference>
<dbReference type="PANTHER" id="PTHR44324:SF4">
    <property type="entry name" value="WD40 REPEAT DOMAIN 95"/>
    <property type="match status" value="1"/>
</dbReference>
<feature type="domain" description="EF-hand" evidence="5">
    <location>
        <begin position="1261"/>
        <end position="1296"/>
    </location>
</feature>
<dbReference type="InterPro" id="IPR015943">
    <property type="entry name" value="WD40/YVTN_repeat-like_dom_sf"/>
</dbReference>
<dbReference type="SMART" id="SM00054">
    <property type="entry name" value="EFh"/>
    <property type="match status" value="4"/>
</dbReference>
<evidence type="ECO:0000256" key="2">
    <source>
        <dbReference type="ARBA" id="ARBA00022837"/>
    </source>
</evidence>
<organism evidence="6 7">
    <name type="scientific">Thraustotheca clavata</name>
    <dbReference type="NCBI Taxonomy" id="74557"/>
    <lineage>
        <taxon>Eukaryota</taxon>
        <taxon>Sar</taxon>
        <taxon>Stramenopiles</taxon>
        <taxon>Oomycota</taxon>
        <taxon>Saprolegniomycetes</taxon>
        <taxon>Saprolegniales</taxon>
        <taxon>Achlyaceae</taxon>
        <taxon>Thraustotheca</taxon>
    </lineage>
</organism>
<keyword evidence="7" id="KW-1185">Reference proteome</keyword>
<gene>
    <name evidence="6" type="ORF">THRCLA_03248</name>
</gene>
<feature type="region of interest" description="Disordered" evidence="4">
    <location>
        <begin position="1064"/>
        <end position="1088"/>
    </location>
</feature>
<dbReference type="Proteomes" id="UP000243217">
    <property type="component" value="Unassembled WGS sequence"/>
</dbReference>
<dbReference type="EMBL" id="JNBS01000601">
    <property type="protein sequence ID" value="OQS04526.1"/>
    <property type="molecule type" value="Genomic_DNA"/>
</dbReference>
<evidence type="ECO:0000256" key="4">
    <source>
        <dbReference type="SAM" id="MobiDB-lite"/>
    </source>
</evidence>
<dbReference type="InterPro" id="IPR051242">
    <property type="entry name" value="WD-EF-hand_domain"/>
</dbReference>
<keyword evidence="1" id="KW-0677">Repeat</keyword>
<evidence type="ECO:0000259" key="5">
    <source>
        <dbReference type="PROSITE" id="PS50222"/>
    </source>
</evidence>
<keyword evidence="3" id="KW-0853">WD repeat</keyword>
<feature type="domain" description="EF-hand" evidence="5">
    <location>
        <begin position="1381"/>
        <end position="1414"/>
    </location>
</feature>
<dbReference type="SUPFAM" id="SSF47473">
    <property type="entry name" value="EF-hand"/>
    <property type="match status" value="1"/>
</dbReference>
<dbReference type="SMART" id="SM00320">
    <property type="entry name" value="WD40"/>
    <property type="match status" value="11"/>
</dbReference>
<dbReference type="PANTHER" id="PTHR44324">
    <property type="entry name" value="WD40 REPEAT DOMAIN 95"/>
    <property type="match status" value="1"/>
</dbReference>
<dbReference type="GO" id="GO:0005509">
    <property type="term" value="F:calcium ion binding"/>
    <property type="evidence" value="ECO:0007669"/>
    <property type="project" value="InterPro"/>
</dbReference>
<dbReference type="Pfam" id="PF00400">
    <property type="entry name" value="WD40"/>
    <property type="match status" value="3"/>
</dbReference>
<name>A0A1W0A2L0_9STRA</name>
<dbReference type="InterPro" id="IPR001680">
    <property type="entry name" value="WD40_rpt"/>
</dbReference>
<dbReference type="InterPro" id="IPR036322">
    <property type="entry name" value="WD40_repeat_dom_sf"/>
</dbReference>
<evidence type="ECO:0000256" key="1">
    <source>
        <dbReference type="ARBA" id="ARBA00022737"/>
    </source>
</evidence>
<dbReference type="PROSITE" id="PS50082">
    <property type="entry name" value="WD_REPEATS_2"/>
    <property type="match status" value="2"/>
</dbReference>
<feature type="compositionally biased region" description="Low complexity" evidence="4">
    <location>
        <begin position="1065"/>
        <end position="1078"/>
    </location>
</feature>
<feature type="repeat" description="WD" evidence="3">
    <location>
        <begin position="292"/>
        <end position="332"/>
    </location>
</feature>
<evidence type="ECO:0000313" key="6">
    <source>
        <dbReference type="EMBL" id="OQS04526.1"/>
    </source>
</evidence>
<dbReference type="Gene3D" id="1.10.238.10">
    <property type="entry name" value="EF-hand"/>
    <property type="match status" value="2"/>
</dbReference>